<name>A0A1C0A9K0_9FIRM</name>
<dbReference type="CDD" id="cd00956">
    <property type="entry name" value="Transaldolase_FSA"/>
    <property type="match status" value="1"/>
</dbReference>
<dbReference type="Pfam" id="PF00923">
    <property type="entry name" value="TAL_FSA"/>
    <property type="match status" value="1"/>
</dbReference>
<dbReference type="NCBIfam" id="NF009299">
    <property type="entry name" value="PRK12656.1"/>
    <property type="match status" value="1"/>
</dbReference>
<dbReference type="AlphaFoldDB" id="A0A1C0A9K0"/>
<dbReference type="GO" id="GO:0016832">
    <property type="term" value="F:aldehyde-lyase activity"/>
    <property type="evidence" value="ECO:0007669"/>
    <property type="project" value="InterPro"/>
</dbReference>
<dbReference type="InterPro" id="IPR018225">
    <property type="entry name" value="Transaldolase_AS"/>
</dbReference>
<dbReference type="EMBL" id="LWDV01000008">
    <property type="protein sequence ID" value="OCL26967.1"/>
    <property type="molecule type" value="Genomic_DNA"/>
</dbReference>
<dbReference type="Gene3D" id="3.20.20.70">
    <property type="entry name" value="Aldolase class I"/>
    <property type="match status" value="1"/>
</dbReference>
<keyword evidence="6" id="KW-1185">Reference proteome</keyword>
<evidence type="ECO:0000256" key="2">
    <source>
        <dbReference type="ARBA" id="ARBA00022490"/>
    </source>
</evidence>
<evidence type="ECO:0000313" key="5">
    <source>
        <dbReference type="EMBL" id="OCL26967.1"/>
    </source>
</evidence>
<dbReference type="InterPro" id="IPR033919">
    <property type="entry name" value="TSA/FSA_arc/bac"/>
</dbReference>
<dbReference type="GO" id="GO:0016740">
    <property type="term" value="F:transferase activity"/>
    <property type="evidence" value="ECO:0007669"/>
    <property type="project" value="UniProtKB-KW"/>
</dbReference>
<keyword evidence="4" id="KW-0704">Schiff base</keyword>
<protein>
    <submittedName>
        <fullName evidence="5">Fructose-6-phosphate aldolase</fullName>
    </submittedName>
</protein>
<evidence type="ECO:0000256" key="3">
    <source>
        <dbReference type="ARBA" id="ARBA00022679"/>
    </source>
</evidence>
<dbReference type="Proteomes" id="UP000093514">
    <property type="component" value="Unassembled WGS sequence"/>
</dbReference>
<keyword evidence="2" id="KW-0963">Cytoplasm</keyword>
<sequence length="225" mass="24942">MLILLDTANLEEIKRLNDLYPIDGVTTNPSIIAKEDKDFLELLTEIKNIIGQDKMLHAQVLSTGAEEMVEEAEFLAEKFGENLYVKVPVIFEGIKAIKILSKKGIKITATAVFTPQQAFMAAKAGVNFVAPYVNRLDNISADGINVVSEIVKLFKVHQLDTKVIAASFKNVNQIHQCLLQGSQAITANPELIEKLVYHPMTELGVEGFISDWEKVYGQGKKVNNL</sequence>
<reference evidence="5 6" key="2">
    <citation type="submission" date="2016-08" db="EMBL/GenBank/DDBJ databases">
        <title>Orenia metallireducens sp. nov. strain Z6, a Novel Metal-reducing Firmicute from the Deep Subsurface.</title>
        <authorList>
            <person name="Maxim B.I."/>
            <person name="Kenneth K."/>
            <person name="Flynn T.M."/>
            <person name="Oloughlin E.J."/>
            <person name="Locke R.A."/>
            <person name="Weber J.R."/>
            <person name="Egan S.M."/>
            <person name="Mackie R.I."/>
            <person name="Cann I.K."/>
        </authorList>
    </citation>
    <scope>NUCLEOTIDE SEQUENCE [LARGE SCALE GENOMIC DNA]</scope>
    <source>
        <strain evidence="5 6">Z6</strain>
    </source>
</reference>
<dbReference type="PANTHER" id="PTHR10683:SF36">
    <property type="entry name" value="TRANSALDOLASE"/>
    <property type="match status" value="1"/>
</dbReference>
<evidence type="ECO:0000256" key="4">
    <source>
        <dbReference type="ARBA" id="ARBA00023270"/>
    </source>
</evidence>
<dbReference type="PANTHER" id="PTHR10683">
    <property type="entry name" value="TRANSALDOLASE"/>
    <property type="match status" value="1"/>
</dbReference>
<comment type="caution">
    <text evidence="5">The sequence shown here is derived from an EMBL/GenBank/DDBJ whole genome shotgun (WGS) entry which is preliminary data.</text>
</comment>
<evidence type="ECO:0000313" key="6">
    <source>
        <dbReference type="Proteomes" id="UP000093514"/>
    </source>
</evidence>
<dbReference type="GO" id="GO:0005737">
    <property type="term" value="C:cytoplasm"/>
    <property type="evidence" value="ECO:0007669"/>
    <property type="project" value="UniProtKB-SubCell"/>
</dbReference>
<dbReference type="OrthoDB" id="9807051at2"/>
<reference evidence="6" key="1">
    <citation type="submission" date="2016-07" db="EMBL/GenBank/DDBJ databases">
        <authorList>
            <person name="Florea S."/>
            <person name="Webb J.S."/>
            <person name="Jaromczyk J."/>
            <person name="Schardl C.L."/>
        </authorList>
    </citation>
    <scope>NUCLEOTIDE SEQUENCE [LARGE SCALE GENOMIC DNA]</scope>
    <source>
        <strain evidence="6">Z6</strain>
    </source>
</reference>
<dbReference type="GO" id="GO:0005975">
    <property type="term" value="P:carbohydrate metabolic process"/>
    <property type="evidence" value="ECO:0007669"/>
    <property type="project" value="InterPro"/>
</dbReference>
<dbReference type="InterPro" id="IPR001585">
    <property type="entry name" value="TAL/FSA"/>
</dbReference>
<dbReference type="FunFam" id="3.20.20.70:FF:000018">
    <property type="entry name" value="Probable transaldolase"/>
    <property type="match status" value="1"/>
</dbReference>
<dbReference type="InterPro" id="IPR013785">
    <property type="entry name" value="Aldolase_TIM"/>
</dbReference>
<gene>
    <name evidence="5" type="ORF">U472_05635</name>
</gene>
<comment type="subcellular location">
    <subcellularLocation>
        <location evidence="1">Cytoplasm</location>
    </subcellularLocation>
</comment>
<dbReference type="NCBIfam" id="TIGR00875">
    <property type="entry name" value="fsa_talC_mipB"/>
    <property type="match status" value="1"/>
</dbReference>
<dbReference type="RefSeq" id="WP_068716390.1">
    <property type="nucleotide sequence ID" value="NZ_LWDV01000008.1"/>
</dbReference>
<organism evidence="5 6">
    <name type="scientific">Orenia metallireducens</name>
    <dbReference type="NCBI Taxonomy" id="1413210"/>
    <lineage>
        <taxon>Bacteria</taxon>
        <taxon>Bacillati</taxon>
        <taxon>Bacillota</taxon>
        <taxon>Clostridia</taxon>
        <taxon>Halanaerobiales</taxon>
        <taxon>Halobacteroidaceae</taxon>
        <taxon>Orenia</taxon>
    </lineage>
</organism>
<dbReference type="SUPFAM" id="SSF51569">
    <property type="entry name" value="Aldolase"/>
    <property type="match status" value="1"/>
</dbReference>
<keyword evidence="3" id="KW-0808">Transferase</keyword>
<accession>A0A1C0A9K0</accession>
<dbReference type="InterPro" id="IPR004731">
    <property type="entry name" value="Transaldolase_3B/F6P_aldolase"/>
</dbReference>
<dbReference type="PROSITE" id="PS01054">
    <property type="entry name" value="TRANSALDOLASE_1"/>
    <property type="match status" value="1"/>
</dbReference>
<proteinExistence type="predicted"/>
<evidence type="ECO:0000256" key="1">
    <source>
        <dbReference type="ARBA" id="ARBA00004496"/>
    </source>
</evidence>